<feature type="region of interest" description="Disordered" evidence="1">
    <location>
        <begin position="499"/>
        <end position="531"/>
    </location>
</feature>
<organism evidence="2 3">
    <name type="scientific">Exidia glandulosa HHB12029</name>
    <dbReference type="NCBI Taxonomy" id="1314781"/>
    <lineage>
        <taxon>Eukaryota</taxon>
        <taxon>Fungi</taxon>
        <taxon>Dikarya</taxon>
        <taxon>Basidiomycota</taxon>
        <taxon>Agaricomycotina</taxon>
        <taxon>Agaricomycetes</taxon>
        <taxon>Auriculariales</taxon>
        <taxon>Exidiaceae</taxon>
        <taxon>Exidia</taxon>
    </lineage>
</organism>
<dbReference type="GO" id="GO:0016787">
    <property type="term" value="F:hydrolase activity"/>
    <property type="evidence" value="ECO:0007669"/>
    <property type="project" value="UniProtKB-KW"/>
</dbReference>
<dbReference type="SUPFAM" id="SSF52540">
    <property type="entry name" value="P-loop containing nucleoside triphosphate hydrolases"/>
    <property type="match status" value="1"/>
</dbReference>
<name>A0A166BU66_EXIGL</name>
<dbReference type="Proteomes" id="UP000077266">
    <property type="component" value="Unassembled WGS sequence"/>
</dbReference>
<feature type="compositionally biased region" description="Polar residues" evidence="1">
    <location>
        <begin position="42"/>
        <end position="51"/>
    </location>
</feature>
<dbReference type="Gene3D" id="3.40.50.300">
    <property type="entry name" value="P-loop containing nucleotide triphosphate hydrolases"/>
    <property type="match status" value="1"/>
</dbReference>
<keyword evidence="2" id="KW-0378">Hydrolase</keyword>
<dbReference type="PANTHER" id="PTHR23389:SF21">
    <property type="entry name" value="ATPASE FAMILY AAA DOMAIN-CONTAINING PROTEIN 5"/>
    <property type="match status" value="1"/>
</dbReference>
<sequence length="902" mass="97900">MSEDVLAPKSKLFPLFYKKDASVPNAPPAAPPSKAPAKSRSRTSTNKNSENSGERRKPKAAARPALQKSDSDSKIASIFSRPLARAKSPMPLSPTSLNHDSPGVHDDGDAPSPQLPPVAPAMNLADAALLSDALPEPVQKPPPRKLRRVESIVVEDDDDAAPQAPIPAPELPLPAGTRAVPIEIPDSPEKSAPTHAFFARRPKVISLDVPRRKREPLSPSWPDAEMQHVRGDGTAVPLQPGVPSLPSRSARQDLDYDLSAGQGTLWTPDVDDALPGSLIPDDPTASLDAVLNTGPRSNSSYPLPDRDLPASSPSSALTWNELYRPTCAEHVLGNEANARYLRSWLRALQLQLETPNSGAQPGPRVKLKRPAIVRAVNPKRKRRRASEESDADDWIVTDDDEEVEPAQSDSEDEYAPPPIIHQAGSAMASDEPSFTTLTNVMILTGPSGAGKSAAAYACATELDWSVFEIYPGMCKRSGSNIMSLVGDAARNHLLRLGKSGDFNEGTSKDNAAQPISLDTPTPEPPDRSAGSRTVRQSLFLFDEVDVLFRDDTSFWPTLVSLVADSRRPVILTCNDISLVPVQDLPVQAILEFLPPAPELACSYLQRLAVANGIALDRSAALSLFKPVNSTRQDLPHGDLRQSINALQFWASRIQSSGVSARYYDVDAFATEWDQASASTTTPSASPPADQSKEQQASNDLRHLWRLTDSASQYDFYHGRLVDSISHNELPQQEDVVTGQIQLPSSDTMDRLVGSGFLDRALSLKAAAFRAGRHEYESTGAGLRARGSVQPRSARMASKTLPASQRWHQTQQAAFLDSIVPTCMLRVSGREMALDYVPRIMEMVHADDAFEEQAAAPATEAENPGRGSRRMTRRSRQAQYERYVSLDAKAMLAARVAGTWAEP</sequence>
<feature type="region of interest" description="Disordered" evidence="1">
    <location>
        <begin position="21"/>
        <end position="197"/>
    </location>
</feature>
<feature type="region of interest" description="Disordered" evidence="1">
    <location>
        <begin position="674"/>
        <end position="697"/>
    </location>
</feature>
<evidence type="ECO:0000313" key="2">
    <source>
        <dbReference type="EMBL" id="KZW04070.1"/>
    </source>
</evidence>
<dbReference type="PANTHER" id="PTHR23389">
    <property type="entry name" value="CHROMOSOME TRANSMISSION FIDELITY FACTOR 18"/>
    <property type="match status" value="1"/>
</dbReference>
<dbReference type="OrthoDB" id="9996895at2759"/>
<dbReference type="GO" id="GO:0003677">
    <property type="term" value="F:DNA binding"/>
    <property type="evidence" value="ECO:0007669"/>
    <property type="project" value="TreeGrafter"/>
</dbReference>
<feature type="compositionally biased region" description="Acidic residues" evidence="1">
    <location>
        <begin position="388"/>
        <end position="414"/>
    </location>
</feature>
<dbReference type="AlphaFoldDB" id="A0A166BU66"/>
<gene>
    <name evidence="2" type="ORF">EXIGLDRAFT_827995</name>
</gene>
<evidence type="ECO:0000256" key="1">
    <source>
        <dbReference type="SAM" id="MobiDB-lite"/>
    </source>
</evidence>
<reference evidence="2 3" key="1">
    <citation type="journal article" date="2016" name="Mol. Biol. Evol.">
        <title>Comparative Genomics of Early-Diverging Mushroom-Forming Fungi Provides Insights into the Origins of Lignocellulose Decay Capabilities.</title>
        <authorList>
            <person name="Nagy L.G."/>
            <person name="Riley R."/>
            <person name="Tritt A."/>
            <person name="Adam C."/>
            <person name="Daum C."/>
            <person name="Floudas D."/>
            <person name="Sun H."/>
            <person name="Yadav J.S."/>
            <person name="Pangilinan J."/>
            <person name="Larsson K.H."/>
            <person name="Matsuura K."/>
            <person name="Barry K."/>
            <person name="Labutti K."/>
            <person name="Kuo R."/>
            <person name="Ohm R.A."/>
            <person name="Bhattacharya S.S."/>
            <person name="Shirouzu T."/>
            <person name="Yoshinaga Y."/>
            <person name="Martin F.M."/>
            <person name="Grigoriev I.V."/>
            <person name="Hibbett D.S."/>
        </authorList>
    </citation>
    <scope>NUCLEOTIDE SEQUENCE [LARGE SCALE GENOMIC DNA]</scope>
    <source>
        <strain evidence="2 3">HHB12029</strain>
    </source>
</reference>
<feature type="compositionally biased region" description="Low complexity" evidence="1">
    <location>
        <begin position="675"/>
        <end position="688"/>
    </location>
</feature>
<dbReference type="InParanoid" id="A0A166BU66"/>
<feature type="compositionally biased region" description="Basic residues" evidence="1">
    <location>
        <begin position="866"/>
        <end position="875"/>
    </location>
</feature>
<proteinExistence type="predicted"/>
<dbReference type="GO" id="GO:0005634">
    <property type="term" value="C:nucleus"/>
    <property type="evidence" value="ECO:0007669"/>
    <property type="project" value="TreeGrafter"/>
</dbReference>
<dbReference type="STRING" id="1314781.A0A166BU66"/>
<accession>A0A166BU66</accession>
<feature type="region of interest" description="Disordered" evidence="1">
    <location>
        <begin position="853"/>
        <end position="876"/>
    </location>
</feature>
<dbReference type="InterPro" id="IPR027417">
    <property type="entry name" value="P-loop_NTPase"/>
</dbReference>
<keyword evidence="3" id="KW-1185">Reference proteome</keyword>
<feature type="compositionally biased region" description="Low complexity" evidence="1">
    <location>
        <begin position="124"/>
        <end position="134"/>
    </location>
</feature>
<evidence type="ECO:0000313" key="3">
    <source>
        <dbReference type="Proteomes" id="UP000077266"/>
    </source>
</evidence>
<feature type="region of interest" description="Disordered" evidence="1">
    <location>
        <begin position="371"/>
        <end position="417"/>
    </location>
</feature>
<protein>
    <submittedName>
        <fullName evidence="2">p-loop containing nucleoside triphosphate hydrolase protein</fullName>
    </submittedName>
</protein>
<feature type="compositionally biased region" description="Pro residues" evidence="1">
    <location>
        <begin position="25"/>
        <end position="34"/>
    </location>
</feature>
<feature type="compositionally biased region" description="Low complexity" evidence="1">
    <location>
        <begin position="853"/>
        <end position="865"/>
    </location>
</feature>
<feature type="compositionally biased region" description="Basic residues" evidence="1">
    <location>
        <begin position="371"/>
        <end position="384"/>
    </location>
</feature>
<feature type="region of interest" description="Disordered" evidence="1">
    <location>
        <begin position="274"/>
        <end position="313"/>
    </location>
</feature>
<dbReference type="EMBL" id="KV425882">
    <property type="protein sequence ID" value="KZW04070.1"/>
    <property type="molecule type" value="Genomic_DNA"/>
</dbReference>